<comment type="caution">
    <text evidence="5">The sequence shown here is derived from an EMBL/GenBank/DDBJ whole genome shotgun (WGS) entry which is preliminary data.</text>
</comment>
<name>A0A2G4YSM9_9PROT</name>
<reference evidence="5 6" key="1">
    <citation type="submission" date="2017-10" db="EMBL/GenBank/DDBJ databases">
        <title>Frigbacter circumglobatus gen. nov. sp. nov., isolated from sediment cultured in situ.</title>
        <authorList>
            <person name="Zhao Z."/>
        </authorList>
    </citation>
    <scope>NUCLEOTIDE SEQUENCE [LARGE SCALE GENOMIC DNA]</scope>
    <source>
        <strain evidence="5 6">ZYL</strain>
    </source>
</reference>
<dbReference type="PANTHER" id="PTHR33204:SF18">
    <property type="entry name" value="TRANSCRIPTIONAL REGULATORY PROTEIN"/>
    <property type="match status" value="1"/>
</dbReference>
<dbReference type="PROSITE" id="PS51118">
    <property type="entry name" value="HTH_HXLR"/>
    <property type="match status" value="1"/>
</dbReference>
<organism evidence="5 6">
    <name type="scientific">Paremcibacter congregatus</name>
    <dbReference type="NCBI Taxonomy" id="2043170"/>
    <lineage>
        <taxon>Bacteria</taxon>
        <taxon>Pseudomonadati</taxon>
        <taxon>Pseudomonadota</taxon>
        <taxon>Alphaproteobacteria</taxon>
        <taxon>Emcibacterales</taxon>
        <taxon>Emcibacteraceae</taxon>
        <taxon>Paremcibacter</taxon>
    </lineage>
</organism>
<gene>
    <name evidence="5" type="ORF">CRD36_08030</name>
</gene>
<evidence type="ECO:0000313" key="5">
    <source>
        <dbReference type="EMBL" id="PHZ85338.1"/>
    </source>
</evidence>
<accession>A0A2G4YSM9</accession>
<keyword evidence="2" id="KW-0238">DNA-binding</keyword>
<dbReference type="Pfam" id="PF01638">
    <property type="entry name" value="HxlR"/>
    <property type="match status" value="1"/>
</dbReference>
<dbReference type="Proteomes" id="UP000229730">
    <property type="component" value="Unassembled WGS sequence"/>
</dbReference>
<dbReference type="OrthoDB" id="9782219at2"/>
<dbReference type="SUPFAM" id="SSF55718">
    <property type="entry name" value="SCP-like"/>
    <property type="match status" value="1"/>
</dbReference>
<evidence type="ECO:0000256" key="2">
    <source>
        <dbReference type="ARBA" id="ARBA00023125"/>
    </source>
</evidence>
<dbReference type="InterPro" id="IPR002577">
    <property type="entry name" value="HTH_HxlR"/>
</dbReference>
<dbReference type="InterPro" id="IPR036390">
    <property type="entry name" value="WH_DNA-bd_sf"/>
</dbReference>
<proteinExistence type="predicted"/>
<dbReference type="AlphaFoldDB" id="A0A2G4YSM9"/>
<evidence type="ECO:0000259" key="4">
    <source>
        <dbReference type="PROSITE" id="PS51118"/>
    </source>
</evidence>
<evidence type="ECO:0000313" key="6">
    <source>
        <dbReference type="Proteomes" id="UP000229730"/>
    </source>
</evidence>
<dbReference type="InterPro" id="IPR036388">
    <property type="entry name" value="WH-like_DNA-bd_sf"/>
</dbReference>
<dbReference type="SUPFAM" id="SSF46785">
    <property type="entry name" value="Winged helix' DNA-binding domain"/>
    <property type="match status" value="1"/>
</dbReference>
<dbReference type="PANTHER" id="PTHR33204">
    <property type="entry name" value="TRANSCRIPTIONAL REGULATOR, MARR FAMILY"/>
    <property type="match status" value="1"/>
</dbReference>
<sequence>MPPFEKEKRMTFGQFCPVALASEVLTQKWMLLIIRELTAGSQRFNDIRRGVPRISATLLKQRLDQLEHAGIVRRTPQSKAATPAYQLTEAGRDLKPVLGAIGEWGQRWAREIEEDDLDAGWLVWGMHRRLDLAQMPPGQTVLEIEFTDAPKDKRFFWLVCGPDKVDVCLKPPGHEVDLAVSTDVRTLGEVWRGIRPLQPELAAGRVRLTGPRPLQQAFPDWLMLSIFAGIERRR</sequence>
<feature type="domain" description="HTH hxlR-type" evidence="4">
    <location>
        <begin position="16"/>
        <end position="113"/>
    </location>
</feature>
<keyword evidence="6" id="KW-1185">Reference proteome</keyword>
<dbReference type="InterPro" id="IPR036527">
    <property type="entry name" value="SCP2_sterol-bd_dom_sf"/>
</dbReference>
<dbReference type="Gene3D" id="1.10.10.10">
    <property type="entry name" value="Winged helix-like DNA-binding domain superfamily/Winged helix DNA-binding domain"/>
    <property type="match status" value="1"/>
</dbReference>
<evidence type="ECO:0000256" key="3">
    <source>
        <dbReference type="ARBA" id="ARBA00023163"/>
    </source>
</evidence>
<protein>
    <submittedName>
        <fullName evidence="5">Transcriptional regulator</fullName>
    </submittedName>
</protein>
<keyword evidence="1" id="KW-0805">Transcription regulation</keyword>
<dbReference type="EMBL" id="PDEM01000016">
    <property type="protein sequence ID" value="PHZ85338.1"/>
    <property type="molecule type" value="Genomic_DNA"/>
</dbReference>
<keyword evidence="3" id="KW-0804">Transcription</keyword>
<evidence type="ECO:0000256" key="1">
    <source>
        <dbReference type="ARBA" id="ARBA00023015"/>
    </source>
</evidence>
<dbReference type="InParanoid" id="A0A2G4YSM9"/>
<dbReference type="GO" id="GO:0003677">
    <property type="term" value="F:DNA binding"/>
    <property type="evidence" value="ECO:0007669"/>
    <property type="project" value="UniProtKB-KW"/>
</dbReference>